<dbReference type="AlphaFoldDB" id="A0AA38GNS0"/>
<proteinExistence type="predicted"/>
<sequence>MNISQRQWHTKVSRALWEDRITVKKAIGTSPYKLVYGKEAALPLTLELNSLALAQKMEFEGTDQREVKMVEL</sequence>
<dbReference type="Gene3D" id="3.30.420.10">
    <property type="entry name" value="Ribonuclease H-like superfamily/Ribonuclease H"/>
    <property type="match status" value="1"/>
</dbReference>
<reference evidence="1 2" key="1">
    <citation type="journal article" date="2021" name="Nat. Plants">
        <title>The Taxus genome provides insights into paclitaxel biosynthesis.</title>
        <authorList>
            <person name="Xiong X."/>
            <person name="Gou J."/>
            <person name="Liao Q."/>
            <person name="Li Y."/>
            <person name="Zhou Q."/>
            <person name="Bi G."/>
            <person name="Li C."/>
            <person name="Du R."/>
            <person name="Wang X."/>
            <person name="Sun T."/>
            <person name="Guo L."/>
            <person name="Liang H."/>
            <person name="Lu P."/>
            <person name="Wu Y."/>
            <person name="Zhang Z."/>
            <person name="Ro D.K."/>
            <person name="Shang Y."/>
            <person name="Huang S."/>
            <person name="Yan J."/>
        </authorList>
    </citation>
    <scope>NUCLEOTIDE SEQUENCE [LARGE SCALE GENOMIC DNA]</scope>
    <source>
        <strain evidence="1">Ta-2019</strain>
    </source>
</reference>
<keyword evidence="2" id="KW-1185">Reference proteome</keyword>
<gene>
    <name evidence="1" type="ORF">KI387_005706</name>
</gene>
<comment type="caution">
    <text evidence="1">The sequence shown here is derived from an EMBL/GenBank/DDBJ whole genome shotgun (WGS) entry which is preliminary data.</text>
</comment>
<evidence type="ECO:0008006" key="3">
    <source>
        <dbReference type="Google" id="ProtNLM"/>
    </source>
</evidence>
<dbReference type="PANTHER" id="PTHR48475">
    <property type="entry name" value="RIBONUCLEASE H"/>
    <property type="match status" value="1"/>
</dbReference>
<dbReference type="PANTHER" id="PTHR48475:SF1">
    <property type="entry name" value="RNASE H TYPE-1 DOMAIN-CONTAINING PROTEIN"/>
    <property type="match status" value="1"/>
</dbReference>
<dbReference type="Proteomes" id="UP000824469">
    <property type="component" value="Unassembled WGS sequence"/>
</dbReference>
<protein>
    <recommendedName>
        <fullName evidence="3">Reverse transcriptase</fullName>
    </recommendedName>
</protein>
<evidence type="ECO:0000313" key="1">
    <source>
        <dbReference type="EMBL" id="KAH9325528.1"/>
    </source>
</evidence>
<evidence type="ECO:0000313" key="2">
    <source>
        <dbReference type="Proteomes" id="UP000824469"/>
    </source>
</evidence>
<dbReference type="GO" id="GO:0003676">
    <property type="term" value="F:nucleic acid binding"/>
    <property type="evidence" value="ECO:0007669"/>
    <property type="project" value="InterPro"/>
</dbReference>
<organism evidence="1 2">
    <name type="scientific">Taxus chinensis</name>
    <name type="common">Chinese yew</name>
    <name type="synonym">Taxus wallichiana var. chinensis</name>
    <dbReference type="NCBI Taxonomy" id="29808"/>
    <lineage>
        <taxon>Eukaryota</taxon>
        <taxon>Viridiplantae</taxon>
        <taxon>Streptophyta</taxon>
        <taxon>Embryophyta</taxon>
        <taxon>Tracheophyta</taxon>
        <taxon>Spermatophyta</taxon>
        <taxon>Pinopsida</taxon>
        <taxon>Pinidae</taxon>
        <taxon>Conifers II</taxon>
        <taxon>Cupressales</taxon>
        <taxon>Taxaceae</taxon>
        <taxon>Taxus</taxon>
    </lineage>
</organism>
<dbReference type="EMBL" id="JAHRHJ020000002">
    <property type="protein sequence ID" value="KAH9325528.1"/>
    <property type="molecule type" value="Genomic_DNA"/>
</dbReference>
<accession>A0AA38GNS0</accession>
<feature type="non-terminal residue" evidence="1">
    <location>
        <position position="72"/>
    </location>
</feature>
<dbReference type="InterPro" id="IPR036397">
    <property type="entry name" value="RNaseH_sf"/>
</dbReference>
<name>A0AA38GNS0_TAXCH</name>